<reference evidence="15 16" key="1">
    <citation type="journal article" date="2008" name="Int. J. Syst. Evol. Microbiol.">
        <title>Amphritea japonica sp. nov. and Amphritea balenae sp. nov., isolated from the sediment adjacent to sperm whale carcasses off Kagoshima, Japan.</title>
        <authorList>
            <person name="Miyazaki M."/>
            <person name="Nogi Y."/>
            <person name="Fujiwara Y."/>
            <person name="Kawato M."/>
            <person name="Nagahama T."/>
            <person name="Kubokawa K."/>
            <person name="Horikoshi K."/>
        </authorList>
    </citation>
    <scope>NUCLEOTIDE SEQUENCE [LARGE SCALE GENOMIC DNA]</scope>
    <source>
        <strain evidence="15 16">ATCC BAA-1530</strain>
    </source>
</reference>
<evidence type="ECO:0000256" key="9">
    <source>
        <dbReference type="ARBA" id="ARBA00034617"/>
    </source>
</evidence>
<dbReference type="CDD" id="cd18807">
    <property type="entry name" value="SF1_C_UvrD"/>
    <property type="match status" value="1"/>
</dbReference>
<keyword evidence="3 11" id="KW-0547">Nucleotide-binding</keyword>
<evidence type="ECO:0000256" key="12">
    <source>
        <dbReference type="PROSITE-ProRule" id="PRU00560"/>
    </source>
</evidence>
<keyword evidence="6 11" id="KW-0067">ATP-binding</keyword>
<comment type="catalytic activity">
    <reaction evidence="9 11">
        <text>Couples ATP hydrolysis with the unwinding of duplex DNA by translocating in the 3'-5' direction.</text>
        <dbReference type="EC" id="5.6.2.4"/>
    </reaction>
</comment>
<keyword evidence="8 11" id="KW-0413">Isomerase</keyword>
<evidence type="ECO:0000256" key="2">
    <source>
        <dbReference type="ARBA" id="ARBA00022705"/>
    </source>
</evidence>
<keyword evidence="4 11" id="KW-0378">Hydrolase</keyword>
<evidence type="ECO:0000256" key="10">
    <source>
        <dbReference type="ARBA" id="ARBA00048988"/>
    </source>
</evidence>
<evidence type="ECO:0000256" key="7">
    <source>
        <dbReference type="ARBA" id="ARBA00023125"/>
    </source>
</evidence>
<dbReference type="GO" id="GO:0043138">
    <property type="term" value="F:3'-5' DNA helicase activity"/>
    <property type="evidence" value="ECO:0007669"/>
    <property type="project" value="UniProtKB-UniRule"/>
</dbReference>
<dbReference type="Pfam" id="PF13361">
    <property type="entry name" value="UvrD_C"/>
    <property type="match status" value="1"/>
</dbReference>
<evidence type="ECO:0000313" key="15">
    <source>
        <dbReference type="EMBL" id="BBB24769.1"/>
    </source>
</evidence>
<dbReference type="PANTHER" id="PTHR11070">
    <property type="entry name" value="UVRD / RECB / PCRA DNA HELICASE FAMILY MEMBER"/>
    <property type="match status" value="1"/>
</dbReference>
<dbReference type="InterPro" id="IPR027417">
    <property type="entry name" value="P-loop_NTPase"/>
</dbReference>
<evidence type="ECO:0000256" key="11">
    <source>
        <dbReference type="HAMAP-Rule" id="MF_01920"/>
    </source>
</evidence>
<evidence type="ECO:0000256" key="3">
    <source>
        <dbReference type="ARBA" id="ARBA00022741"/>
    </source>
</evidence>
<proteinExistence type="inferred from homology"/>
<dbReference type="Proteomes" id="UP000595663">
    <property type="component" value="Chromosome"/>
</dbReference>
<dbReference type="KEGG" id="ajp:AMJAP_0170"/>
<gene>
    <name evidence="11 15" type="primary">rep</name>
    <name evidence="15" type="ORF">AMJAP_0170</name>
</gene>
<dbReference type="GO" id="GO:0016787">
    <property type="term" value="F:hydrolase activity"/>
    <property type="evidence" value="ECO:0007669"/>
    <property type="project" value="UniProtKB-UniRule"/>
</dbReference>
<dbReference type="NCBIfam" id="TIGR01074">
    <property type="entry name" value="rep"/>
    <property type="match status" value="1"/>
</dbReference>
<evidence type="ECO:0000256" key="5">
    <source>
        <dbReference type="ARBA" id="ARBA00022806"/>
    </source>
</evidence>
<feature type="domain" description="UvrD-like helicase ATP-binding" evidence="13">
    <location>
        <begin position="2"/>
        <end position="280"/>
    </location>
</feature>
<evidence type="ECO:0000259" key="14">
    <source>
        <dbReference type="PROSITE" id="PS51217"/>
    </source>
</evidence>
<dbReference type="EMBL" id="AP014545">
    <property type="protein sequence ID" value="BBB24769.1"/>
    <property type="molecule type" value="Genomic_DNA"/>
</dbReference>
<dbReference type="InterPro" id="IPR014016">
    <property type="entry name" value="UvrD-like_ATP-bd"/>
</dbReference>
<comment type="function">
    <text evidence="11">Rep helicase is a single-stranded DNA-dependent ATPase involved in DNA replication; it can initiate unwinding at a nick in the DNA. It binds to the single-stranded DNA and acts in a progressive fashion along the DNA in the 3' to 5' direction.</text>
</comment>
<accession>A0A7R6P0V6</accession>
<dbReference type="InterPro" id="IPR013986">
    <property type="entry name" value="DExx_box_DNA_helicase_dom_sf"/>
</dbReference>
<organism evidence="15 16">
    <name type="scientific">Amphritea japonica ATCC BAA-1530</name>
    <dbReference type="NCBI Taxonomy" id="1278309"/>
    <lineage>
        <taxon>Bacteria</taxon>
        <taxon>Pseudomonadati</taxon>
        <taxon>Pseudomonadota</taxon>
        <taxon>Gammaproteobacteria</taxon>
        <taxon>Oceanospirillales</taxon>
        <taxon>Oceanospirillaceae</taxon>
        <taxon>Amphritea</taxon>
    </lineage>
</organism>
<comment type="similarity">
    <text evidence="1 11">Belongs to the helicase family. UvrD subfamily.</text>
</comment>
<dbReference type="GO" id="GO:0005524">
    <property type="term" value="F:ATP binding"/>
    <property type="evidence" value="ECO:0007669"/>
    <property type="project" value="UniProtKB-UniRule"/>
</dbReference>
<keyword evidence="16" id="KW-1185">Reference proteome</keyword>
<dbReference type="PROSITE" id="PS51198">
    <property type="entry name" value="UVRD_HELICASE_ATP_BIND"/>
    <property type="match status" value="1"/>
</dbReference>
<keyword evidence="2 11" id="KW-0235">DNA replication</keyword>
<dbReference type="PROSITE" id="PS51217">
    <property type="entry name" value="UVRD_HELICASE_CTER"/>
    <property type="match status" value="1"/>
</dbReference>
<name>A0A7R6P0V6_9GAMM</name>
<dbReference type="InterPro" id="IPR005752">
    <property type="entry name" value="Helicase_Rep"/>
</dbReference>
<evidence type="ECO:0000256" key="8">
    <source>
        <dbReference type="ARBA" id="ARBA00023235"/>
    </source>
</evidence>
<dbReference type="GO" id="GO:0000725">
    <property type="term" value="P:recombinational repair"/>
    <property type="evidence" value="ECO:0007669"/>
    <property type="project" value="TreeGrafter"/>
</dbReference>
<evidence type="ECO:0000259" key="13">
    <source>
        <dbReference type="PROSITE" id="PS51198"/>
    </source>
</evidence>
<dbReference type="Gene3D" id="1.10.486.10">
    <property type="entry name" value="PCRA, domain 4"/>
    <property type="match status" value="1"/>
</dbReference>
<dbReference type="InterPro" id="IPR014017">
    <property type="entry name" value="DNA_helicase_UvrD-like_C"/>
</dbReference>
<dbReference type="CDD" id="cd17932">
    <property type="entry name" value="DEXQc_UvrD"/>
    <property type="match status" value="1"/>
</dbReference>
<dbReference type="HAMAP" id="MF_01920">
    <property type="entry name" value="Helicase_Rep"/>
    <property type="match status" value="1"/>
</dbReference>
<dbReference type="RefSeq" id="WP_019621059.1">
    <property type="nucleotide sequence ID" value="NZ_AP014545.1"/>
</dbReference>
<dbReference type="EC" id="5.6.2.4" evidence="11"/>
<evidence type="ECO:0000256" key="1">
    <source>
        <dbReference type="ARBA" id="ARBA00009922"/>
    </source>
</evidence>
<dbReference type="GO" id="GO:0006260">
    <property type="term" value="P:DNA replication"/>
    <property type="evidence" value="ECO:0007669"/>
    <property type="project" value="UniProtKB-UniRule"/>
</dbReference>
<dbReference type="GO" id="GO:0003697">
    <property type="term" value="F:single-stranded DNA binding"/>
    <property type="evidence" value="ECO:0007669"/>
    <property type="project" value="UniProtKB-UniRule"/>
</dbReference>
<keyword evidence="7 11" id="KW-0238">DNA-binding</keyword>
<protein>
    <recommendedName>
        <fullName evidence="11">ATP-dependent DNA helicase Rep</fullName>
        <ecNumber evidence="11">5.6.2.4</ecNumber>
    </recommendedName>
    <alternativeName>
        <fullName evidence="11">DNA 3'-5' helicase Rep</fullName>
    </alternativeName>
</protein>
<comment type="catalytic activity">
    <reaction evidence="10 11">
        <text>ATP + H2O = ADP + phosphate + H(+)</text>
        <dbReference type="Rhea" id="RHEA:13065"/>
        <dbReference type="ChEBI" id="CHEBI:15377"/>
        <dbReference type="ChEBI" id="CHEBI:15378"/>
        <dbReference type="ChEBI" id="CHEBI:30616"/>
        <dbReference type="ChEBI" id="CHEBI:43474"/>
        <dbReference type="ChEBI" id="CHEBI:456216"/>
        <dbReference type="EC" id="5.6.2.4"/>
    </reaction>
</comment>
<dbReference type="OrthoDB" id="9806690at2"/>
<dbReference type="AlphaFoldDB" id="A0A7R6P0V6"/>
<dbReference type="Gene3D" id="3.40.50.300">
    <property type="entry name" value="P-loop containing nucleotide triphosphate hydrolases"/>
    <property type="match status" value="2"/>
</dbReference>
<feature type="domain" description="UvrD-like helicase C-terminal" evidence="14">
    <location>
        <begin position="281"/>
        <end position="564"/>
    </location>
</feature>
<feature type="binding site" evidence="11">
    <location>
        <position position="278"/>
    </location>
    <ligand>
        <name>ATP</name>
        <dbReference type="ChEBI" id="CHEBI:30616"/>
    </ligand>
</feature>
<evidence type="ECO:0000313" key="16">
    <source>
        <dbReference type="Proteomes" id="UP000595663"/>
    </source>
</evidence>
<comment type="subunit">
    <text evidence="11">Homodimer.</text>
</comment>
<dbReference type="SUPFAM" id="SSF52540">
    <property type="entry name" value="P-loop containing nucleoside triphosphate hydrolases"/>
    <property type="match status" value="1"/>
</dbReference>
<evidence type="ECO:0000256" key="4">
    <source>
        <dbReference type="ARBA" id="ARBA00022801"/>
    </source>
</evidence>
<sequence>MAKLNPKQREAVDYISGPLLVLAGAGSGKTSVITRKIAYLIEVCGIKAHNIAAVTFTNKASREMKERVSSLVQGNATRGLTVSTFHNLGLTIIRKEHKTLGFKAGFSLFDDQDTKALLKSLLLHEGEETDQLDFIQHTISNWKNDMLGPAQALAQAEGPADVLAARAYEAYQKSLKAYNAVDFDDLILLPVELFINHGDILERWQNKIRYLLVDEYQDTNVTQYLLVKMLVGVRGMLTVVGDDDQSIYSWRGARPENLVQLQDDFPSLKVVKLEQNYRSTGRILKAANTVISNNPHVFDKTLWSDMGFGDPIRVVFTRNEDAECERIATEILDFHLRRKRQFKDFAILYRGNHQARLLELKLQSYQVPYKLNGGTSFFARAEIKDIMSYLKVLVNPDDDNAFLRIINLPRREIGHTTLQGLGEYASERHTSLFNACSELGLEQVLKPAQVDRLRRFKNWLEGIYQQSERGDPIDAVRKMVDDIDFAGWIAQNSSGETVADRRMQNVWILVDSLRNTLDRLQEDDPDAGLREAIARLILMDIMERQEEEDDSDRVQLMTLHASKGLEFPHVYLMGMEEEILPHRNSIENGDIEEERRLAYVGITRAKETLTMTLARKRKQFGELIDCQPSRFLDELPEDDLVYEGRGEVCEVANKARGNATLSGLRGLLDDL</sequence>
<dbReference type="InterPro" id="IPR000212">
    <property type="entry name" value="DNA_helicase_UvrD/REP"/>
</dbReference>
<evidence type="ECO:0000256" key="6">
    <source>
        <dbReference type="ARBA" id="ARBA00022840"/>
    </source>
</evidence>
<dbReference type="GO" id="GO:0005829">
    <property type="term" value="C:cytosol"/>
    <property type="evidence" value="ECO:0007669"/>
    <property type="project" value="TreeGrafter"/>
</dbReference>
<dbReference type="Pfam" id="PF00580">
    <property type="entry name" value="UvrD-helicase"/>
    <property type="match status" value="1"/>
</dbReference>
<keyword evidence="5 11" id="KW-0347">Helicase</keyword>
<dbReference type="PANTHER" id="PTHR11070:SF64">
    <property type="entry name" value="ATP-DEPENDENT DNA HELICASE REP"/>
    <property type="match status" value="1"/>
</dbReference>
<feature type="binding site" evidence="12">
    <location>
        <begin position="23"/>
        <end position="30"/>
    </location>
    <ligand>
        <name>ATP</name>
        <dbReference type="ChEBI" id="CHEBI:30616"/>
    </ligand>
</feature>
<dbReference type="Gene3D" id="1.10.10.160">
    <property type="match status" value="1"/>
</dbReference>